<feature type="domain" description="Ig-like" evidence="2">
    <location>
        <begin position="95"/>
        <end position="195"/>
    </location>
</feature>
<dbReference type="EMBL" id="MW182980">
    <property type="protein sequence ID" value="QVW56523.1"/>
    <property type="molecule type" value="Genomic_DNA"/>
</dbReference>
<accession>A0A8E7G232</accession>
<reference evidence="3" key="1">
    <citation type="submission" date="2020-10" db="EMBL/GenBank/DDBJ databases">
        <title>CRESS DNA virus dark matter in the feces of wild birds.</title>
        <authorList>
            <person name="Yang S."/>
            <person name="Zhang W."/>
        </authorList>
    </citation>
    <scope>NUCLEOTIDE SEQUENCE</scope>
    <source>
        <strain evidence="3">Rph221gen3</strain>
    </source>
</reference>
<evidence type="ECO:0000259" key="2">
    <source>
        <dbReference type="PROSITE" id="PS50835"/>
    </source>
</evidence>
<organism evidence="3">
    <name type="scientific">Syrmaticus reevesii Genomoviridae sp</name>
    <dbReference type="NCBI Taxonomy" id="2814996"/>
    <lineage>
        <taxon>Viruses</taxon>
        <taxon>Monodnaviria</taxon>
        <taxon>Shotokuvirae</taxon>
        <taxon>Cressdnaviricota</taxon>
        <taxon>Repensiviricetes</taxon>
        <taxon>Geplafuvirales</taxon>
        <taxon>Genomoviridae</taxon>
    </lineage>
</organism>
<evidence type="ECO:0000256" key="1">
    <source>
        <dbReference type="SAM" id="MobiDB-lite"/>
    </source>
</evidence>
<feature type="compositionally biased region" description="Basic residues" evidence="1">
    <location>
        <begin position="7"/>
        <end position="22"/>
    </location>
</feature>
<dbReference type="InterPro" id="IPR007110">
    <property type="entry name" value="Ig-like_dom"/>
</dbReference>
<name>A0A8E7G232_9VIRU</name>
<protein>
    <submittedName>
        <fullName evidence="3">Capsid protein</fullName>
    </submittedName>
</protein>
<evidence type="ECO:0000313" key="3">
    <source>
        <dbReference type="EMBL" id="QVW56523.1"/>
    </source>
</evidence>
<sequence length="313" mass="35727">MAYGRSKSTRSRRSSKRTTRKKSYLRLRRFYDKKRMPRRSVVSKRRILNIASTKKRNGMLSWSNTSNTGASQTIGINTAYVNGGPGAPAHFLFLPTAMNMLDNSGTTDNPVNSAQRTSTTCYMRGFSERIRIQTSSAVPWFHRRICFTTRGISPFNTLNTKDTLTQQFGSSADTSNGMERAWYNCTINTMDNTIADRYGILFKGQQNKDWNDHFLAPVDTQRVDLKFDKTWVIKTGNQNGALIERKLWHPMNKNIVYDDDEQGEVQASSYYSTDSKQGMGDYYILDLFQPGLGATANDILNVFSNSTLYWHEK</sequence>
<dbReference type="PROSITE" id="PS50835">
    <property type="entry name" value="IG_LIKE"/>
    <property type="match status" value="1"/>
</dbReference>
<proteinExistence type="predicted"/>
<feature type="region of interest" description="Disordered" evidence="1">
    <location>
        <begin position="1"/>
        <end position="22"/>
    </location>
</feature>